<evidence type="ECO:0000313" key="2">
    <source>
        <dbReference type="Proteomes" id="UP000250272"/>
    </source>
</evidence>
<dbReference type="GeneID" id="33325508"/>
<dbReference type="RefSeq" id="WP_088864231.1">
    <property type="nucleotide sequence ID" value="NZ_CP015101.1"/>
</dbReference>
<dbReference type="KEGG" id="tbs:A3L01_02020"/>
<keyword evidence="2" id="KW-1185">Reference proteome</keyword>
<dbReference type="EMBL" id="CP015101">
    <property type="protein sequence ID" value="ASJ04201.1"/>
    <property type="molecule type" value="Genomic_DNA"/>
</dbReference>
<gene>
    <name evidence="1" type="ORF">A3L01_02020</name>
</gene>
<evidence type="ECO:0000313" key="1">
    <source>
        <dbReference type="EMBL" id="ASJ04201.1"/>
    </source>
</evidence>
<name>A0A2Z2MP97_9EURY</name>
<protein>
    <submittedName>
        <fullName evidence="1">Uncharacterized protein</fullName>
    </submittedName>
</protein>
<dbReference type="PROSITE" id="PS51257">
    <property type="entry name" value="PROKAR_LIPOPROTEIN"/>
    <property type="match status" value="1"/>
</dbReference>
<dbReference type="OrthoDB" id="98427at2157"/>
<accession>A0A2Z2MP97</accession>
<dbReference type="Proteomes" id="UP000250272">
    <property type="component" value="Chromosome"/>
</dbReference>
<organism evidence="1 2">
    <name type="scientific">Thermococcus barossii</name>
    <dbReference type="NCBI Taxonomy" id="54077"/>
    <lineage>
        <taxon>Archaea</taxon>
        <taxon>Methanobacteriati</taxon>
        <taxon>Methanobacteriota</taxon>
        <taxon>Thermococci</taxon>
        <taxon>Thermococcales</taxon>
        <taxon>Thermococcaceae</taxon>
        <taxon>Thermococcus</taxon>
    </lineage>
</organism>
<dbReference type="AlphaFoldDB" id="A0A2Z2MP97"/>
<reference evidence="1 2" key="1">
    <citation type="submission" date="2016-04" db="EMBL/GenBank/DDBJ databases">
        <title>Complete genome sequence of Thermococcus barossii type strain SHCK-94.</title>
        <authorList>
            <person name="Oger P.M."/>
        </authorList>
    </citation>
    <scope>NUCLEOTIDE SEQUENCE [LARGE SCALE GENOMIC DNA]</scope>
    <source>
        <strain evidence="1 2">SHCK-94</strain>
    </source>
</reference>
<proteinExistence type="predicted"/>
<sequence length="252" mass="27666">MGKGYIGIIGAVLVLMVFASGCISSGGNNPGHTTTTTSSLPFTKEQLESAVAGIKSYEYVMDVKTYNGTKLVATLHSSVAIDKENEMKSSSTVASRTDGQVYAVYYYTTKTGFVTLTNKSGLVNWQFSCYEAGKGPEVNSTLLDSLWKDFPLENATVATEGDYYIITVNHTIWSEGGNEKDYSGTVTVKLTRDLIPVEIIQKAYYKKDDQRWVDEITINIRNVNAVSVEPPETLVNYLESQGLDLEELLGKC</sequence>